<dbReference type="Pfam" id="PF00059">
    <property type="entry name" value="Lectin_C"/>
    <property type="match status" value="1"/>
</dbReference>
<sequence>METLRRSLLPSVQWQNELVRSTVLYWIDFTDIGMEGKWVTLSTGKSEFTSWDRGQPDNSGGKQHCAYNNFSSRIGRWDDAHCTYSIQVMCEASEV</sequence>
<dbReference type="PROSITE" id="PS00615">
    <property type="entry name" value="C_TYPE_LECTIN_1"/>
    <property type="match status" value="1"/>
</dbReference>
<accession>K1PPI9</accession>
<dbReference type="SUPFAM" id="SSF56436">
    <property type="entry name" value="C-type lectin-like"/>
    <property type="match status" value="1"/>
</dbReference>
<gene>
    <name evidence="2" type="ORF">CGI_10013049</name>
</gene>
<dbReference type="Gene3D" id="3.10.100.10">
    <property type="entry name" value="Mannose-Binding Protein A, subunit A"/>
    <property type="match status" value="1"/>
</dbReference>
<protein>
    <submittedName>
        <fullName evidence="2">Perlucin</fullName>
    </submittedName>
</protein>
<dbReference type="InterPro" id="IPR016186">
    <property type="entry name" value="C-type_lectin-like/link_sf"/>
</dbReference>
<dbReference type="InterPro" id="IPR001304">
    <property type="entry name" value="C-type_lectin-like"/>
</dbReference>
<dbReference type="PROSITE" id="PS50041">
    <property type="entry name" value="C_TYPE_LECTIN_2"/>
    <property type="match status" value="1"/>
</dbReference>
<dbReference type="HOGENOM" id="CLU_2374789_0_0_1"/>
<evidence type="ECO:0000313" key="2">
    <source>
        <dbReference type="EMBL" id="EKC18375.1"/>
    </source>
</evidence>
<dbReference type="EMBL" id="JH816292">
    <property type="protein sequence ID" value="EKC18375.1"/>
    <property type="molecule type" value="Genomic_DNA"/>
</dbReference>
<name>K1PPI9_MAGGI</name>
<keyword evidence="1" id="KW-1015">Disulfide bond</keyword>
<dbReference type="InterPro" id="IPR018378">
    <property type="entry name" value="C-type_lectin_CS"/>
</dbReference>
<dbReference type="InterPro" id="IPR016187">
    <property type="entry name" value="CTDL_fold"/>
</dbReference>
<dbReference type="InParanoid" id="K1PPI9"/>
<evidence type="ECO:0000256" key="1">
    <source>
        <dbReference type="ARBA" id="ARBA00023157"/>
    </source>
</evidence>
<proteinExistence type="predicted"/>
<dbReference type="AlphaFoldDB" id="K1PPI9"/>
<reference evidence="2" key="1">
    <citation type="journal article" date="2012" name="Nature">
        <title>The oyster genome reveals stress adaptation and complexity of shell formation.</title>
        <authorList>
            <person name="Zhang G."/>
            <person name="Fang X."/>
            <person name="Guo X."/>
            <person name="Li L."/>
            <person name="Luo R."/>
            <person name="Xu F."/>
            <person name="Yang P."/>
            <person name="Zhang L."/>
            <person name="Wang X."/>
            <person name="Qi H."/>
            <person name="Xiong Z."/>
            <person name="Que H."/>
            <person name="Xie Y."/>
            <person name="Holland P.W."/>
            <person name="Paps J."/>
            <person name="Zhu Y."/>
            <person name="Wu F."/>
            <person name="Chen Y."/>
            <person name="Wang J."/>
            <person name="Peng C."/>
            <person name="Meng J."/>
            <person name="Yang L."/>
            <person name="Liu J."/>
            <person name="Wen B."/>
            <person name="Zhang N."/>
            <person name="Huang Z."/>
            <person name="Zhu Q."/>
            <person name="Feng Y."/>
            <person name="Mount A."/>
            <person name="Hedgecock D."/>
            <person name="Xu Z."/>
            <person name="Liu Y."/>
            <person name="Domazet-Loso T."/>
            <person name="Du Y."/>
            <person name="Sun X."/>
            <person name="Zhang S."/>
            <person name="Liu B."/>
            <person name="Cheng P."/>
            <person name="Jiang X."/>
            <person name="Li J."/>
            <person name="Fan D."/>
            <person name="Wang W."/>
            <person name="Fu W."/>
            <person name="Wang T."/>
            <person name="Wang B."/>
            <person name="Zhang J."/>
            <person name="Peng Z."/>
            <person name="Li Y."/>
            <person name="Li N."/>
            <person name="Wang J."/>
            <person name="Chen M."/>
            <person name="He Y."/>
            <person name="Tan F."/>
            <person name="Song X."/>
            <person name="Zheng Q."/>
            <person name="Huang R."/>
            <person name="Yang H."/>
            <person name="Du X."/>
            <person name="Chen L."/>
            <person name="Yang M."/>
            <person name="Gaffney P.M."/>
            <person name="Wang S."/>
            <person name="Luo L."/>
            <person name="She Z."/>
            <person name="Ming Y."/>
            <person name="Huang W."/>
            <person name="Zhang S."/>
            <person name="Huang B."/>
            <person name="Zhang Y."/>
            <person name="Qu T."/>
            <person name="Ni P."/>
            <person name="Miao G."/>
            <person name="Wang J."/>
            <person name="Wang Q."/>
            <person name="Steinberg C.E."/>
            <person name="Wang H."/>
            <person name="Li N."/>
            <person name="Qian L."/>
            <person name="Zhang G."/>
            <person name="Li Y."/>
            <person name="Yang H."/>
            <person name="Liu X."/>
            <person name="Wang J."/>
            <person name="Yin Y."/>
            <person name="Wang J."/>
        </authorList>
    </citation>
    <scope>NUCLEOTIDE SEQUENCE [LARGE SCALE GENOMIC DNA]</scope>
    <source>
        <strain evidence="2">05x7-T-G4-1.051#20</strain>
    </source>
</reference>
<organism evidence="2">
    <name type="scientific">Magallana gigas</name>
    <name type="common">Pacific oyster</name>
    <name type="synonym">Crassostrea gigas</name>
    <dbReference type="NCBI Taxonomy" id="29159"/>
    <lineage>
        <taxon>Eukaryota</taxon>
        <taxon>Metazoa</taxon>
        <taxon>Spiralia</taxon>
        <taxon>Lophotrochozoa</taxon>
        <taxon>Mollusca</taxon>
        <taxon>Bivalvia</taxon>
        <taxon>Autobranchia</taxon>
        <taxon>Pteriomorphia</taxon>
        <taxon>Ostreida</taxon>
        <taxon>Ostreoidea</taxon>
        <taxon>Ostreidae</taxon>
        <taxon>Magallana</taxon>
    </lineage>
</organism>